<dbReference type="EMBL" id="JAINUF010000011">
    <property type="protein sequence ID" value="KAJ8346366.1"/>
    <property type="molecule type" value="Genomic_DNA"/>
</dbReference>
<gene>
    <name evidence="2" type="ORF">SKAU_G00277670</name>
</gene>
<sequence>MIMSDKKRGKEGKKGGNKKAKKDKTETPTSSVTGPPAAPKLKPMKSVEMENGKKNSLKCEARAGNPRAQFQVVQRREGVQWQKQTQRCQNKKKEGRDDVGVAIQERQGVAFRRVRVRGHQRPRKRADHCKPDGHQDHDCCVVFPTRDIGSRPVRTSAELLMDSCPARAVE</sequence>
<dbReference type="OrthoDB" id="8747558at2759"/>
<feature type="region of interest" description="Disordered" evidence="1">
    <location>
        <begin position="1"/>
        <end position="63"/>
    </location>
</feature>
<feature type="compositionally biased region" description="Basic and acidic residues" evidence="1">
    <location>
        <begin position="45"/>
        <end position="61"/>
    </location>
</feature>
<keyword evidence="3" id="KW-1185">Reference proteome</keyword>
<comment type="caution">
    <text evidence="2">The sequence shown here is derived from an EMBL/GenBank/DDBJ whole genome shotgun (WGS) entry which is preliminary data.</text>
</comment>
<protein>
    <submittedName>
        <fullName evidence="2">Uncharacterized protein</fullName>
    </submittedName>
</protein>
<name>A0A9Q1EWH6_SYNKA</name>
<proteinExistence type="predicted"/>
<reference evidence="2" key="1">
    <citation type="journal article" date="2023" name="Science">
        <title>Genome structures resolve the early diversification of teleost fishes.</title>
        <authorList>
            <person name="Parey E."/>
            <person name="Louis A."/>
            <person name="Montfort J."/>
            <person name="Bouchez O."/>
            <person name="Roques C."/>
            <person name="Iampietro C."/>
            <person name="Lluch J."/>
            <person name="Castinel A."/>
            <person name="Donnadieu C."/>
            <person name="Desvignes T."/>
            <person name="Floi Bucao C."/>
            <person name="Jouanno E."/>
            <person name="Wen M."/>
            <person name="Mejri S."/>
            <person name="Dirks R."/>
            <person name="Jansen H."/>
            <person name="Henkel C."/>
            <person name="Chen W.J."/>
            <person name="Zahm M."/>
            <person name="Cabau C."/>
            <person name="Klopp C."/>
            <person name="Thompson A.W."/>
            <person name="Robinson-Rechavi M."/>
            <person name="Braasch I."/>
            <person name="Lecointre G."/>
            <person name="Bobe J."/>
            <person name="Postlethwait J.H."/>
            <person name="Berthelot C."/>
            <person name="Roest Crollius H."/>
            <person name="Guiguen Y."/>
        </authorList>
    </citation>
    <scope>NUCLEOTIDE SEQUENCE</scope>
    <source>
        <strain evidence="2">WJC10195</strain>
    </source>
</reference>
<dbReference type="Proteomes" id="UP001152622">
    <property type="component" value="Chromosome 11"/>
</dbReference>
<organism evidence="2 3">
    <name type="scientific">Synaphobranchus kaupii</name>
    <name type="common">Kaup's arrowtooth eel</name>
    <dbReference type="NCBI Taxonomy" id="118154"/>
    <lineage>
        <taxon>Eukaryota</taxon>
        <taxon>Metazoa</taxon>
        <taxon>Chordata</taxon>
        <taxon>Craniata</taxon>
        <taxon>Vertebrata</taxon>
        <taxon>Euteleostomi</taxon>
        <taxon>Actinopterygii</taxon>
        <taxon>Neopterygii</taxon>
        <taxon>Teleostei</taxon>
        <taxon>Anguilliformes</taxon>
        <taxon>Synaphobranchidae</taxon>
        <taxon>Synaphobranchus</taxon>
    </lineage>
</organism>
<evidence type="ECO:0000313" key="3">
    <source>
        <dbReference type="Proteomes" id="UP001152622"/>
    </source>
</evidence>
<evidence type="ECO:0000313" key="2">
    <source>
        <dbReference type="EMBL" id="KAJ8346366.1"/>
    </source>
</evidence>
<evidence type="ECO:0000256" key="1">
    <source>
        <dbReference type="SAM" id="MobiDB-lite"/>
    </source>
</evidence>
<dbReference type="AlphaFoldDB" id="A0A9Q1EWH6"/>
<feature type="compositionally biased region" description="Basic and acidic residues" evidence="1">
    <location>
        <begin position="1"/>
        <end position="14"/>
    </location>
</feature>
<accession>A0A9Q1EWH6</accession>